<sequence>FLWFKSCLLQQMNNLINNILCLTVHYNNRAHLTTWQHCMHVDTWPSAWFNLVNTLFLEAKVSKADRVAGEGGERRLVLVCGRCVLGLTVAWGLRLTGSLIVGKSLGIHSHQRTEACTE</sequence>
<dbReference type="EMBL" id="GEBQ01031827">
    <property type="protein sequence ID" value="JAT08150.1"/>
    <property type="molecule type" value="Transcribed_RNA"/>
</dbReference>
<feature type="non-terminal residue" evidence="1">
    <location>
        <position position="1"/>
    </location>
</feature>
<reference evidence="1" key="1">
    <citation type="submission" date="2015-11" db="EMBL/GenBank/DDBJ databases">
        <title>De novo transcriptome assembly of four potential Pierce s Disease insect vectors from Arizona vineyards.</title>
        <authorList>
            <person name="Tassone E.E."/>
        </authorList>
    </citation>
    <scope>NUCLEOTIDE SEQUENCE</scope>
</reference>
<dbReference type="AlphaFoldDB" id="A0A1B6K9N1"/>
<name>A0A1B6K9N1_9HEMI</name>
<organism evidence="1">
    <name type="scientific">Graphocephala atropunctata</name>
    <dbReference type="NCBI Taxonomy" id="36148"/>
    <lineage>
        <taxon>Eukaryota</taxon>
        <taxon>Metazoa</taxon>
        <taxon>Ecdysozoa</taxon>
        <taxon>Arthropoda</taxon>
        <taxon>Hexapoda</taxon>
        <taxon>Insecta</taxon>
        <taxon>Pterygota</taxon>
        <taxon>Neoptera</taxon>
        <taxon>Paraneoptera</taxon>
        <taxon>Hemiptera</taxon>
        <taxon>Auchenorrhyncha</taxon>
        <taxon>Membracoidea</taxon>
        <taxon>Cicadellidae</taxon>
        <taxon>Cicadellinae</taxon>
        <taxon>Cicadellini</taxon>
        <taxon>Graphocephala</taxon>
    </lineage>
</organism>
<protein>
    <submittedName>
        <fullName evidence="1">Uncharacterized protein</fullName>
    </submittedName>
</protein>
<proteinExistence type="predicted"/>
<gene>
    <name evidence="1" type="ORF">g.36428</name>
</gene>
<accession>A0A1B6K9N1</accession>
<evidence type="ECO:0000313" key="1">
    <source>
        <dbReference type="EMBL" id="JAT08150.1"/>
    </source>
</evidence>